<dbReference type="AlphaFoldDB" id="A0A8R7QJX3"/>
<reference evidence="1" key="2">
    <citation type="submission" date="2018-03" db="EMBL/GenBank/DDBJ databases">
        <title>The Triticum urartu genome reveals the dynamic nature of wheat genome evolution.</title>
        <authorList>
            <person name="Ling H."/>
            <person name="Ma B."/>
            <person name="Shi X."/>
            <person name="Liu H."/>
            <person name="Dong L."/>
            <person name="Sun H."/>
            <person name="Cao Y."/>
            <person name="Gao Q."/>
            <person name="Zheng S."/>
            <person name="Li Y."/>
            <person name="Yu Y."/>
            <person name="Du H."/>
            <person name="Qi M."/>
            <person name="Li Y."/>
            <person name="Yu H."/>
            <person name="Cui Y."/>
            <person name="Wang N."/>
            <person name="Chen C."/>
            <person name="Wu H."/>
            <person name="Zhao Y."/>
            <person name="Zhang J."/>
            <person name="Li Y."/>
            <person name="Zhou W."/>
            <person name="Zhang B."/>
            <person name="Hu W."/>
            <person name="Eijk M."/>
            <person name="Tang J."/>
            <person name="Witsenboer H."/>
            <person name="Zhao S."/>
            <person name="Li Z."/>
            <person name="Zhang A."/>
            <person name="Wang D."/>
            <person name="Liang C."/>
        </authorList>
    </citation>
    <scope>NUCLEOTIDE SEQUENCE [LARGE SCALE GENOMIC DNA]</scope>
    <source>
        <strain evidence="1">cv. G1812</strain>
    </source>
</reference>
<reference evidence="1" key="3">
    <citation type="submission" date="2022-06" db="UniProtKB">
        <authorList>
            <consortium name="EnsemblPlants"/>
        </authorList>
    </citation>
    <scope>IDENTIFICATION</scope>
</reference>
<name>A0A8R7QJX3_TRIUA</name>
<protein>
    <submittedName>
        <fullName evidence="1">Uncharacterized protein</fullName>
    </submittedName>
</protein>
<dbReference type="Gramene" id="TuG1812G0600000670.01.T01">
    <property type="protein sequence ID" value="TuG1812G0600000670.01.T01.cds446032"/>
    <property type="gene ID" value="TuG1812G0600000670.01"/>
</dbReference>
<keyword evidence="2" id="KW-1185">Reference proteome</keyword>
<dbReference type="Proteomes" id="UP000015106">
    <property type="component" value="Chromosome 6"/>
</dbReference>
<accession>A0A8R7QJX3</accession>
<evidence type="ECO:0000313" key="2">
    <source>
        <dbReference type="Proteomes" id="UP000015106"/>
    </source>
</evidence>
<reference evidence="2" key="1">
    <citation type="journal article" date="2013" name="Nature">
        <title>Draft genome of the wheat A-genome progenitor Triticum urartu.</title>
        <authorList>
            <person name="Ling H.Q."/>
            <person name="Zhao S."/>
            <person name="Liu D."/>
            <person name="Wang J."/>
            <person name="Sun H."/>
            <person name="Zhang C."/>
            <person name="Fan H."/>
            <person name="Li D."/>
            <person name="Dong L."/>
            <person name="Tao Y."/>
            <person name="Gao C."/>
            <person name="Wu H."/>
            <person name="Li Y."/>
            <person name="Cui Y."/>
            <person name="Guo X."/>
            <person name="Zheng S."/>
            <person name="Wang B."/>
            <person name="Yu K."/>
            <person name="Liang Q."/>
            <person name="Yang W."/>
            <person name="Lou X."/>
            <person name="Chen J."/>
            <person name="Feng M."/>
            <person name="Jian J."/>
            <person name="Zhang X."/>
            <person name="Luo G."/>
            <person name="Jiang Y."/>
            <person name="Liu J."/>
            <person name="Wang Z."/>
            <person name="Sha Y."/>
            <person name="Zhang B."/>
            <person name="Wu H."/>
            <person name="Tang D."/>
            <person name="Shen Q."/>
            <person name="Xue P."/>
            <person name="Zou S."/>
            <person name="Wang X."/>
            <person name="Liu X."/>
            <person name="Wang F."/>
            <person name="Yang Y."/>
            <person name="An X."/>
            <person name="Dong Z."/>
            <person name="Zhang K."/>
            <person name="Zhang X."/>
            <person name="Luo M.C."/>
            <person name="Dvorak J."/>
            <person name="Tong Y."/>
            <person name="Wang J."/>
            <person name="Yang H."/>
            <person name="Li Z."/>
            <person name="Wang D."/>
            <person name="Zhang A."/>
            <person name="Wang J."/>
        </authorList>
    </citation>
    <scope>NUCLEOTIDE SEQUENCE</scope>
    <source>
        <strain evidence="2">cv. G1812</strain>
    </source>
</reference>
<proteinExistence type="predicted"/>
<dbReference type="EnsemblPlants" id="TuG1812G0600000670.01.T01">
    <property type="protein sequence ID" value="TuG1812G0600000670.01.T01.cds446032"/>
    <property type="gene ID" value="TuG1812G0600000670.01"/>
</dbReference>
<organism evidence="1 2">
    <name type="scientific">Triticum urartu</name>
    <name type="common">Red wild einkorn</name>
    <name type="synonym">Crithodium urartu</name>
    <dbReference type="NCBI Taxonomy" id="4572"/>
    <lineage>
        <taxon>Eukaryota</taxon>
        <taxon>Viridiplantae</taxon>
        <taxon>Streptophyta</taxon>
        <taxon>Embryophyta</taxon>
        <taxon>Tracheophyta</taxon>
        <taxon>Spermatophyta</taxon>
        <taxon>Magnoliopsida</taxon>
        <taxon>Liliopsida</taxon>
        <taxon>Poales</taxon>
        <taxon>Poaceae</taxon>
        <taxon>BOP clade</taxon>
        <taxon>Pooideae</taxon>
        <taxon>Triticodae</taxon>
        <taxon>Triticeae</taxon>
        <taxon>Triticinae</taxon>
        <taxon>Triticum</taxon>
    </lineage>
</organism>
<sequence length="75" mass="8463">SAPSLGKSTTFAELSQWKFAECRERTATHMMGCARSVDDRLRQPSISWVHVGRSHRSPGRLRIVQHIVVCIVISM</sequence>
<evidence type="ECO:0000313" key="1">
    <source>
        <dbReference type="EnsemblPlants" id="TuG1812G0600000670.01.T01.cds446032"/>
    </source>
</evidence>